<feature type="non-terminal residue" evidence="2">
    <location>
        <position position="1"/>
    </location>
</feature>
<evidence type="ECO:0000256" key="1">
    <source>
        <dbReference type="SAM" id="MobiDB-lite"/>
    </source>
</evidence>
<feature type="compositionally biased region" description="Basic and acidic residues" evidence="1">
    <location>
        <begin position="1"/>
        <end position="27"/>
    </location>
</feature>
<dbReference type="AlphaFoldDB" id="A0A3M7SFN8"/>
<feature type="region of interest" description="Disordered" evidence="1">
    <location>
        <begin position="1"/>
        <end position="28"/>
    </location>
</feature>
<keyword evidence="3" id="KW-1185">Reference proteome</keyword>
<organism evidence="2 3">
    <name type="scientific">Brachionus plicatilis</name>
    <name type="common">Marine rotifer</name>
    <name type="synonym">Brachionus muelleri</name>
    <dbReference type="NCBI Taxonomy" id="10195"/>
    <lineage>
        <taxon>Eukaryota</taxon>
        <taxon>Metazoa</taxon>
        <taxon>Spiralia</taxon>
        <taxon>Gnathifera</taxon>
        <taxon>Rotifera</taxon>
        <taxon>Eurotatoria</taxon>
        <taxon>Monogononta</taxon>
        <taxon>Pseudotrocha</taxon>
        <taxon>Ploima</taxon>
        <taxon>Brachionidae</taxon>
        <taxon>Brachionus</taxon>
    </lineage>
</organism>
<evidence type="ECO:0000313" key="3">
    <source>
        <dbReference type="Proteomes" id="UP000276133"/>
    </source>
</evidence>
<proteinExistence type="predicted"/>
<dbReference type="Proteomes" id="UP000276133">
    <property type="component" value="Unassembled WGS sequence"/>
</dbReference>
<reference evidence="2 3" key="1">
    <citation type="journal article" date="2018" name="Sci. Rep.">
        <title>Genomic signatures of local adaptation to the degree of environmental predictability in rotifers.</title>
        <authorList>
            <person name="Franch-Gras L."/>
            <person name="Hahn C."/>
            <person name="Garcia-Roger E.M."/>
            <person name="Carmona M.J."/>
            <person name="Serra M."/>
            <person name="Gomez A."/>
        </authorList>
    </citation>
    <scope>NUCLEOTIDE SEQUENCE [LARGE SCALE GENOMIC DNA]</scope>
    <source>
        <strain evidence="2">HYR1</strain>
    </source>
</reference>
<comment type="caution">
    <text evidence="2">The sequence shown here is derived from an EMBL/GenBank/DDBJ whole genome shotgun (WGS) entry which is preliminary data.</text>
</comment>
<protein>
    <submittedName>
        <fullName evidence="2">Uncharacterized protein</fullName>
    </submittedName>
</protein>
<sequence>EDRTPSERAADKKLREERDTRNAKLKESSTINGRELKFETGNDGKKRFWGIRNGELRMVVSTIEQR</sequence>
<dbReference type="EMBL" id="REGN01001446">
    <property type="protein sequence ID" value="RNA34611.1"/>
    <property type="molecule type" value="Genomic_DNA"/>
</dbReference>
<accession>A0A3M7SFN8</accession>
<evidence type="ECO:0000313" key="2">
    <source>
        <dbReference type="EMBL" id="RNA34611.1"/>
    </source>
</evidence>
<name>A0A3M7SFN8_BRAPC</name>
<gene>
    <name evidence="2" type="ORF">BpHYR1_046561</name>
</gene>